<organism evidence="2 3">
    <name type="scientific">Aerophobetes bacterium</name>
    <dbReference type="NCBI Taxonomy" id="2030807"/>
    <lineage>
        <taxon>Bacteria</taxon>
        <taxon>Candidatus Aerophobota</taxon>
    </lineage>
</organism>
<dbReference type="EMBL" id="SOIZ01000043">
    <property type="protein sequence ID" value="TET64630.1"/>
    <property type="molecule type" value="Genomic_DNA"/>
</dbReference>
<name>A0A523WC84_UNCAE</name>
<dbReference type="Gene3D" id="1.20.1530.20">
    <property type="match status" value="1"/>
</dbReference>
<dbReference type="PANTHER" id="PTHR43021">
    <property type="entry name" value="NA(+)/H(+) ANTIPORTER-RELATED"/>
    <property type="match status" value="1"/>
</dbReference>
<evidence type="ECO:0000313" key="3">
    <source>
        <dbReference type="Proteomes" id="UP000319130"/>
    </source>
</evidence>
<keyword evidence="1" id="KW-0472">Membrane</keyword>
<dbReference type="PANTHER" id="PTHR43021:SF2">
    <property type="entry name" value="CATION_H+ EXCHANGER DOMAIN-CONTAINING PROTEIN"/>
    <property type="match status" value="1"/>
</dbReference>
<dbReference type="AlphaFoldDB" id="A0A523WC84"/>
<feature type="transmembrane region" description="Helical" evidence="1">
    <location>
        <begin position="31"/>
        <end position="47"/>
    </location>
</feature>
<evidence type="ECO:0000256" key="1">
    <source>
        <dbReference type="SAM" id="Phobius"/>
    </source>
</evidence>
<protein>
    <recommendedName>
        <fullName evidence="4">Cation/H+ exchanger domain-containing protein</fullName>
    </recommendedName>
</protein>
<dbReference type="Proteomes" id="UP000319130">
    <property type="component" value="Unassembled WGS sequence"/>
</dbReference>
<keyword evidence="1" id="KW-0812">Transmembrane</keyword>
<evidence type="ECO:0000313" key="2">
    <source>
        <dbReference type="EMBL" id="TET64630.1"/>
    </source>
</evidence>
<sequence>MNLVLAIGILIITGFSGGLLARKIKFPRISGYIIIGVLLSPSLLNVIPSELIRGELSVVTDITLGIIAYLIGGRL</sequence>
<accession>A0A523WC84</accession>
<reference evidence="2 3" key="1">
    <citation type="submission" date="2019-03" db="EMBL/GenBank/DDBJ databases">
        <title>Metabolic potential of uncultured bacteria and archaea associated with petroleum seepage in deep-sea sediments.</title>
        <authorList>
            <person name="Dong X."/>
            <person name="Hubert C."/>
        </authorList>
    </citation>
    <scope>NUCLEOTIDE SEQUENCE [LARGE SCALE GENOMIC DNA]</scope>
    <source>
        <strain evidence="2">E29_bin52</strain>
    </source>
</reference>
<keyword evidence="1" id="KW-1133">Transmembrane helix</keyword>
<evidence type="ECO:0008006" key="4">
    <source>
        <dbReference type="Google" id="ProtNLM"/>
    </source>
</evidence>
<dbReference type="InterPro" id="IPR038770">
    <property type="entry name" value="Na+/solute_symporter_sf"/>
</dbReference>
<comment type="caution">
    <text evidence="2">The sequence shown here is derived from an EMBL/GenBank/DDBJ whole genome shotgun (WGS) entry which is preliminary data.</text>
</comment>
<gene>
    <name evidence="2" type="ORF">E3J48_00835</name>
</gene>
<proteinExistence type="predicted"/>
<feature type="transmembrane region" description="Helical" evidence="1">
    <location>
        <begin position="54"/>
        <end position="72"/>
    </location>
</feature>